<name>A0A6A4HB75_9AGAR</name>
<reference evidence="1" key="1">
    <citation type="journal article" date="2019" name="Environ. Microbiol.">
        <title>Fungal ecological strategies reflected in gene transcription - a case study of two litter decomposers.</title>
        <authorList>
            <person name="Barbi F."/>
            <person name="Kohler A."/>
            <person name="Barry K."/>
            <person name="Baskaran P."/>
            <person name="Daum C."/>
            <person name="Fauchery L."/>
            <person name="Ihrmark K."/>
            <person name="Kuo A."/>
            <person name="LaButti K."/>
            <person name="Lipzen A."/>
            <person name="Morin E."/>
            <person name="Grigoriev I.V."/>
            <person name="Henrissat B."/>
            <person name="Lindahl B."/>
            <person name="Martin F."/>
        </authorList>
    </citation>
    <scope>NUCLEOTIDE SEQUENCE</scope>
    <source>
        <strain evidence="1">JB14</strain>
    </source>
</reference>
<organism evidence="1 2">
    <name type="scientific">Gymnopus androsaceus JB14</name>
    <dbReference type="NCBI Taxonomy" id="1447944"/>
    <lineage>
        <taxon>Eukaryota</taxon>
        <taxon>Fungi</taxon>
        <taxon>Dikarya</taxon>
        <taxon>Basidiomycota</taxon>
        <taxon>Agaricomycotina</taxon>
        <taxon>Agaricomycetes</taxon>
        <taxon>Agaricomycetidae</taxon>
        <taxon>Agaricales</taxon>
        <taxon>Marasmiineae</taxon>
        <taxon>Omphalotaceae</taxon>
        <taxon>Gymnopus</taxon>
    </lineage>
</organism>
<evidence type="ECO:0000313" key="1">
    <source>
        <dbReference type="EMBL" id="KAE9394534.1"/>
    </source>
</evidence>
<evidence type="ECO:0008006" key="3">
    <source>
        <dbReference type="Google" id="ProtNLM"/>
    </source>
</evidence>
<gene>
    <name evidence="1" type="ORF">BT96DRAFT_923484</name>
</gene>
<accession>A0A6A4HB75</accession>
<evidence type="ECO:0000313" key="2">
    <source>
        <dbReference type="Proteomes" id="UP000799118"/>
    </source>
</evidence>
<dbReference type="Proteomes" id="UP000799118">
    <property type="component" value="Unassembled WGS sequence"/>
</dbReference>
<dbReference type="AlphaFoldDB" id="A0A6A4HB75"/>
<sequence>MAFLMDIVELVDAFCTELALDDLARLALCSRNLNHISTRHLYGNIPALSPSSILALLHLLHRKPDHATLVRSFVLDVDPSHTNAFYRLVRHVLVSMSNLQSLTVNSVNERPPTSWPGLITQELNFPFQLHHFDTNFKLNHQLALFLRTQPHIVELRIALNKWPEGENQFMEDFWPPARRKLFVLTDQEYNLSILKSLLDITHWEQLSFGICGNDPRPHVLSLPTPSESLRHIQVEKLNGWDIESLRDFLDHLSHRTPNLEWLILMNLSGGKESFGRESLELVGRYLHPFKRLFHFSCLNTVANEADLGSEEIRSILKQWSDACPTLRSVCVRMLPLWKKGGNNQPWLSSKPS</sequence>
<keyword evidence="2" id="KW-1185">Reference proteome</keyword>
<dbReference type="EMBL" id="ML769548">
    <property type="protein sequence ID" value="KAE9394534.1"/>
    <property type="molecule type" value="Genomic_DNA"/>
</dbReference>
<proteinExistence type="predicted"/>
<protein>
    <recommendedName>
        <fullName evidence="3">F-box domain-containing protein</fullName>
    </recommendedName>
</protein>